<keyword evidence="3" id="KW-1185">Reference proteome</keyword>
<dbReference type="EMBL" id="PYSW02000013">
    <property type="protein sequence ID" value="KAG2387453.1"/>
    <property type="molecule type" value="Genomic_DNA"/>
</dbReference>
<keyword evidence="1" id="KW-0472">Membrane</keyword>
<dbReference type="GeneID" id="68094241"/>
<name>A0AA88GW66_NAELO</name>
<sequence>MEFVDGTNIGTICKVLGVPIELSNTVFVQKLHLEGYSFTNTANERRKEQLELIEQTFKQSQWRYHELHFLHEFSCRYGYILLLSEETNETRIWKSSLVATTANSHPPTMEISFNITKDSQCKTHVLSIFNQFELINDNQRHLLNKIFKHEDKCVKIRGHIFLKKSNLKLPKSDPHIRSVLLEIFPQFTTKINLDNKRDHGNVVDLDEELMLHFFSFVRDVHGYDKPIEREIMLQRFWFPALHTKETLKCTTSRKHMPSLLGRDAHTRISRAMAHSIAKYEVTCIPHSRKVKLKLIPKTIPIFVTNVCFMALIYGCSKLNEFLANKYLKENMDDVILGYFIKGWLVLTTNLAIVVMAVFGCRAFMEMFHSLYEPKEIEL</sequence>
<organism evidence="2 3">
    <name type="scientific">Naegleria lovaniensis</name>
    <name type="common">Amoeba</name>
    <dbReference type="NCBI Taxonomy" id="51637"/>
    <lineage>
        <taxon>Eukaryota</taxon>
        <taxon>Discoba</taxon>
        <taxon>Heterolobosea</taxon>
        <taxon>Tetramitia</taxon>
        <taxon>Eutetramitia</taxon>
        <taxon>Vahlkampfiidae</taxon>
        <taxon>Naegleria</taxon>
    </lineage>
</organism>
<protein>
    <submittedName>
        <fullName evidence="2">Uncharacterized protein</fullName>
    </submittedName>
</protein>
<keyword evidence="1" id="KW-0812">Transmembrane</keyword>
<dbReference type="RefSeq" id="XP_044551445.1">
    <property type="nucleotide sequence ID" value="XM_044691130.1"/>
</dbReference>
<dbReference type="Proteomes" id="UP000816034">
    <property type="component" value="Unassembled WGS sequence"/>
</dbReference>
<reference evidence="2 3" key="1">
    <citation type="journal article" date="2018" name="BMC Genomics">
        <title>The genome of Naegleria lovaniensis, the basis for a comparative approach to unravel pathogenicity factors of the human pathogenic amoeba N. fowleri.</title>
        <authorList>
            <person name="Liechti N."/>
            <person name="Schurch N."/>
            <person name="Bruggmann R."/>
            <person name="Wittwer M."/>
        </authorList>
    </citation>
    <scope>NUCLEOTIDE SEQUENCE [LARGE SCALE GENOMIC DNA]</scope>
    <source>
        <strain evidence="2 3">ATCC 30569</strain>
    </source>
</reference>
<feature type="transmembrane region" description="Helical" evidence="1">
    <location>
        <begin position="294"/>
        <end position="314"/>
    </location>
</feature>
<dbReference type="AlphaFoldDB" id="A0AA88GW66"/>
<evidence type="ECO:0000256" key="1">
    <source>
        <dbReference type="SAM" id="Phobius"/>
    </source>
</evidence>
<comment type="caution">
    <text evidence="2">The sequence shown here is derived from an EMBL/GenBank/DDBJ whole genome shotgun (WGS) entry which is preliminary data.</text>
</comment>
<accession>A0AA88GW66</accession>
<proteinExistence type="predicted"/>
<evidence type="ECO:0000313" key="2">
    <source>
        <dbReference type="EMBL" id="KAG2387453.1"/>
    </source>
</evidence>
<evidence type="ECO:0000313" key="3">
    <source>
        <dbReference type="Proteomes" id="UP000816034"/>
    </source>
</evidence>
<feature type="transmembrane region" description="Helical" evidence="1">
    <location>
        <begin position="334"/>
        <end position="358"/>
    </location>
</feature>
<keyword evidence="1" id="KW-1133">Transmembrane helix</keyword>
<gene>
    <name evidence="2" type="ORF">C9374_001785</name>
</gene>